<evidence type="ECO:0000313" key="8">
    <source>
        <dbReference type="EMBL" id="AGR41074.1"/>
    </source>
</evidence>
<dbReference type="OrthoDB" id="9791588at2"/>
<dbReference type="PANTHER" id="PTHR42770">
    <property type="entry name" value="AMINO ACID TRANSPORTER-RELATED"/>
    <property type="match status" value="1"/>
</dbReference>
<feature type="transmembrane region" description="Helical" evidence="7">
    <location>
        <begin position="403"/>
        <end position="423"/>
    </location>
</feature>
<organism evidence="8 9">
    <name type="scientific">Spiroplasma taiwanense CT-1</name>
    <dbReference type="NCBI Taxonomy" id="1276220"/>
    <lineage>
        <taxon>Bacteria</taxon>
        <taxon>Bacillati</taxon>
        <taxon>Mycoplasmatota</taxon>
        <taxon>Mollicutes</taxon>
        <taxon>Entomoplasmatales</taxon>
        <taxon>Spiroplasmataceae</taxon>
        <taxon>Spiroplasma</taxon>
    </lineage>
</organism>
<feature type="transmembrane region" description="Helical" evidence="7">
    <location>
        <begin position="34"/>
        <end position="56"/>
    </location>
</feature>
<evidence type="ECO:0000256" key="3">
    <source>
        <dbReference type="ARBA" id="ARBA00022475"/>
    </source>
</evidence>
<dbReference type="GO" id="GO:0022857">
    <property type="term" value="F:transmembrane transporter activity"/>
    <property type="evidence" value="ECO:0007669"/>
    <property type="project" value="InterPro"/>
</dbReference>
<evidence type="ECO:0000256" key="4">
    <source>
        <dbReference type="ARBA" id="ARBA00022692"/>
    </source>
</evidence>
<dbReference type="AlphaFoldDB" id="S5LTN5"/>
<evidence type="ECO:0000256" key="1">
    <source>
        <dbReference type="ARBA" id="ARBA00004651"/>
    </source>
</evidence>
<evidence type="ECO:0000256" key="7">
    <source>
        <dbReference type="SAM" id="Phobius"/>
    </source>
</evidence>
<sequence length="530" mass="58426">MSSRVKSLTKFTIIFMSFVTIFGFRNIVNNQNQFGLLACILFLIGGAIYALPMVFISSELGSVKKLKDQEAGLGSFCVFTLGQKNGFIAAWASYFGNLFFFATLAPFTVIALSFFFYGANGFDKMAEIFSEQGLSENNATRASACILSLCAILIFWGASFVSKKGPKWIGKLTTIGGAASLILGLGFIVIALVFTLPVLGVQSDFNSQQLDPLNDPSMFDGDWWSFISAVPWLIFAYVGIETMCVFIKDTKGGAKTFKVATFIGMIIVIALMVLGSLLLSLTISQNAINKWGISNAYYLVFPKLMGLEIDSTAGKVIIHIVGLVTAFNGLGSLFFWIAGPSKVFFSEIPPKAMGKWIAKTDNNGMPVNALFIQAVIVSIILMIVGATTTGTLGQGSSVFLEKIMQATTSTAIIQMLYLFVGYIKMRIKDNDVERDYIWLKNHRNIVIAISSVTVILLGVAFIFGTIPSPEKWKTDWLNALIDFLFIFGGFIFFMAFGYIIWWINIERPLKKINKSENLEVKTKKVVKENE</sequence>
<evidence type="ECO:0000256" key="6">
    <source>
        <dbReference type="ARBA" id="ARBA00023136"/>
    </source>
</evidence>
<evidence type="ECO:0000313" key="9">
    <source>
        <dbReference type="Proteomes" id="UP000014984"/>
    </source>
</evidence>
<feature type="transmembrane region" description="Helical" evidence="7">
    <location>
        <begin position="259"/>
        <end position="283"/>
    </location>
</feature>
<feature type="transmembrane region" description="Helical" evidence="7">
    <location>
        <begin position="223"/>
        <end position="247"/>
    </location>
</feature>
<accession>S5LTN5</accession>
<feature type="transmembrane region" description="Helical" evidence="7">
    <location>
        <begin position="369"/>
        <end position="391"/>
    </location>
</feature>
<feature type="transmembrane region" description="Helical" evidence="7">
    <location>
        <begin position="444"/>
        <end position="463"/>
    </location>
</feature>
<dbReference type="Gene3D" id="1.20.1740.10">
    <property type="entry name" value="Amino acid/polyamine transporter I"/>
    <property type="match status" value="1"/>
</dbReference>
<dbReference type="InterPro" id="IPR050367">
    <property type="entry name" value="APC_superfamily"/>
</dbReference>
<feature type="transmembrane region" description="Helical" evidence="7">
    <location>
        <begin position="483"/>
        <end position="505"/>
    </location>
</feature>
<dbReference type="HOGENOM" id="CLU_020854_2_1_14"/>
<protein>
    <submittedName>
        <fullName evidence="8">Amino acid permease family protein</fullName>
    </submittedName>
</protein>
<evidence type="ECO:0000256" key="2">
    <source>
        <dbReference type="ARBA" id="ARBA00022448"/>
    </source>
</evidence>
<keyword evidence="9" id="KW-1185">Reference proteome</keyword>
<evidence type="ECO:0000256" key="5">
    <source>
        <dbReference type="ARBA" id="ARBA00022989"/>
    </source>
</evidence>
<dbReference type="eggNOG" id="COG0531">
    <property type="taxonomic scope" value="Bacteria"/>
</dbReference>
<feature type="transmembrane region" description="Helical" evidence="7">
    <location>
        <begin position="94"/>
        <end position="119"/>
    </location>
</feature>
<proteinExistence type="predicted"/>
<keyword evidence="5 7" id="KW-1133">Transmembrane helix</keyword>
<dbReference type="PATRIC" id="fig|1276220.3.peg.434"/>
<dbReference type="EMBL" id="CP005074">
    <property type="protein sequence ID" value="AGR41074.1"/>
    <property type="molecule type" value="Genomic_DNA"/>
</dbReference>
<dbReference type="GO" id="GO:0005886">
    <property type="term" value="C:plasma membrane"/>
    <property type="evidence" value="ECO:0007669"/>
    <property type="project" value="UniProtKB-SubCell"/>
</dbReference>
<feature type="transmembrane region" description="Helical" evidence="7">
    <location>
        <begin position="181"/>
        <end position="203"/>
    </location>
</feature>
<dbReference type="PIRSF" id="PIRSF006060">
    <property type="entry name" value="AA_transporter"/>
    <property type="match status" value="1"/>
</dbReference>
<keyword evidence="2" id="KW-0813">Transport</keyword>
<dbReference type="InterPro" id="IPR002293">
    <property type="entry name" value="AA/rel_permease1"/>
</dbReference>
<keyword evidence="3" id="KW-1003">Cell membrane</keyword>
<feature type="transmembrane region" description="Helical" evidence="7">
    <location>
        <begin position="7"/>
        <end position="28"/>
    </location>
</feature>
<feature type="transmembrane region" description="Helical" evidence="7">
    <location>
        <begin position="139"/>
        <end position="161"/>
    </location>
</feature>
<dbReference type="KEGG" id="stai:STAIW_v1c04280"/>
<gene>
    <name evidence="8" type="ORF">STAIW_v1c04280</name>
</gene>
<dbReference type="PANTHER" id="PTHR42770:SF15">
    <property type="entry name" value="GLUTAMATE_GAMMA-AMINOBUTYRATE ANTIPORTER-RELATED"/>
    <property type="match status" value="1"/>
</dbReference>
<keyword evidence="4 7" id="KW-0812">Transmembrane</keyword>
<keyword evidence="6 7" id="KW-0472">Membrane</keyword>
<dbReference type="RefSeq" id="WP_020834213.1">
    <property type="nucleotide sequence ID" value="NC_021846.1"/>
</dbReference>
<dbReference type="STRING" id="1276220.STAIW_v1c04280"/>
<comment type="subcellular location">
    <subcellularLocation>
        <location evidence="1">Cell membrane</location>
        <topology evidence="1">Multi-pass membrane protein</topology>
    </subcellularLocation>
</comment>
<feature type="transmembrane region" description="Helical" evidence="7">
    <location>
        <begin position="316"/>
        <end position="338"/>
    </location>
</feature>
<reference evidence="8 9" key="1">
    <citation type="journal article" date="2013" name="Genome Biol. Evol.">
        <title>Comparison of metabolic capacities and inference of gene content evolution in mosquito-associated Spiroplasma diminutum and S. taiwanense.</title>
        <authorList>
            <person name="Lo W.S."/>
            <person name="Ku C."/>
            <person name="Chen L.L."/>
            <person name="Chang T.H."/>
            <person name="Kuo C.H."/>
        </authorList>
    </citation>
    <scope>NUCLEOTIDE SEQUENCE [LARGE SCALE GENOMIC DNA]</scope>
    <source>
        <strain evidence="8">CT-1</strain>
    </source>
</reference>
<dbReference type="Proteomes" id="UP000014984">
    <property type="component" value="Chromosome"/>
</dbReference>
<dbReference type="Pfam" id="PF13520">
    <property type="entry name" value="AA_permease_2"/>
    <property type="match status" value="1"/>
</dbReference>
<name>S5LTN5_9MOLU</name>